<dbReference type="AlphaFoldDB" id="A0A9W4JK03"/>
<evidence type="ECO:0000313" key="1">
    <source>
        <dbReference type="EMBL" id="CAG8404258.1"/>
    </source>
</evidence>
<proteinExistence type="predicted"/>
<comment type="caution">
    <text evidence="1">The sequence shown here is derived from an EMBL/GenBank/DDBJ whole genome shotgun (WGS) entry which is preliminary data.</text>
</comment>
<accession>A0A9W4JK03</accession>
<dbReference type="OrthoDB" id="5288318at2759"/>
<evidence type="ECO:0000313" key="2">
    <source>
        <dbReference type="Proteomes" id="UP001152646"/>
    </source>
</evidence>
<sequence>MERPLRLTVDPISELVELPSPPLSKEIEVMNPNRNRFSAALSCYPIAKEIARAIDLTTLHALSSTCRQFHANLAPYRYQLARETLRCENEVVRNRTEPLDDGACRKKARNCVRDVVGECRFCAKVICKVSMPISMPVSVLTPLQNCVKDPTFYNLIFRIRRLCQHCGTAPLSSHLAESPDSTPWDKGSVAAIAFARTTCNCEDDPWVCKSKPCNFIRQRHDGNYRRVWEWHARHGESTNLRDCKWAVKCGRNESCLAAQEIEIEHGSEAEEEFVCDSVKQKSKRRLKVGADVVEYDDEKKMRKLYLSRERYGLNMAWCAWCSNVIPVKSETS</sequence>
<name>A0A9W4JK03_9EURO</name>
<organism evidence="1 2">
    <name type="scientific">Penicillium salamii</name>
    <dbReference type="NCBI Taxonomy" id="1612424"/>
    <lineage>
        <taxon>Eukaryota</taxon>
        <taxon>Fungi</taxon>
        <taxon>Dikarya</taxon>
        <taxon>Ascomycota</taxon>
        <taxon>Pezizomycotina</taxon>
        <taxon>Eurotiomycetes</taxon>
        <taxon>Eurotiomycetidae</taxon>
        <taxon>Eurotiales</taxon>
        <taxon>Aspergillaceae</taxon>
        <taxon>Penicillium</taxon>
    </lineage>
</organism>
<protein>
    <submittedName>
        <fullName evidence="1">Uncharacterized protein</fullName>
    </submittedName>
</protein>
<dbReference type="EMBL" id="CAJVPA010000208">
    <property type="protein sequence ID" value="CAG8404258.1"/>
    <property type="molecule type" value="Genomic_DNA"/>
</dbReference>
<dbReference type="Proteomes" id="UP001152646">
    <property type="component" value="Unassembled WGS sequence"/>
</dbReference>
<gene>
    <name evidence="1" type="ORF">PSALAMII_LOCUS8467</name>
</gene>
<reference evidence="1" key="1">
    <citation type="submission" date="2021-07" db="EMBL/GenBank/DDBJ databases">
        <authorList>
            <person name="Branca A.L. A."/>
        </authorList>
    </citation>
    <scope>NUCLEOTIDE SEQUENCE</scope>
</reference>